<evidence type="ECO:0000313" key="2">
    <source>
        <dbReference type="EMBL" id="ERM98206.1"/>
    </source>
</evidence>
<evidence type="ECO:0000313" key="3">
    <source>
        <dbReference type="Proteomes" id="UP000017836"/>
    </source>
</evidence>
<reference evidence="3" key="1">
    <citation type="journal article" date="2013" name="Science">
        <title>The Amborella genome and the evolution of flowering plants.</title>
        <authorList>
            <consortium name="Amborella Genome Project"/>
        </authorList>
    </citation>
    <scope>NUCLEOTIDE SEQUENCE [LARGE SCALE GENOMIC DNA]</scope>
</reference>
<dbReference type="Gramene" id="ERM98206">
    <property type="protein sequence ID" value="ERM98206"/>
    <property type="gene ID" value="AMTR_s00095p00142380"/>
</dbReference>
<feature type="region of interest" description="Disordered" evidence="1">
    <location>
        <begin position="17"/>
        <end position="41"/>
    </location>
</feature>
<organism evidence="2 3">
    <name type="scientific">Amborella trichopoda</name>
    <dbReference type="NCBI Taxonomy" id="13333"/>
    <lineage>
        <taxon>Eukaryota</taxon>
        <taxon>Viridiplantae</taxon>
        <taxon>Streptophyta</taxon>
        <taxon>Embryophyta</taxon>
        <taxon>Tracheophyta</taxon>
        <taxon>Spermatophyta</taxon>
        <taxon>Magnoliopsida</taxon>
        <taxon>Amborellales</taxon>
        <taxon>Amborellaceae</taxon>
        <taxon>Amborella</taxon>
    </lineage>
</organism>
<gene>
    <name evidence="2" type="ORF">AMTR_s00095p00142380</name>
</gene>
<dbReference type="AlphaFoldDB" id="W1NP61"/>
<name>W1NP61_AMBTC</name>
<feature type="compositionally biased region" description="Basic and acidic residues" evidence="1">
    <location>
        <begin position="26"/>
        <end position="41"/>
    </location>
</feature>
<accession>W1NP61</accession>
<keyword evidence="3" id="KW-1185">Reference proteome</keyword>
<dbReference type="EMBL" id="KI395483">
    <property type="protein sequence ID" value="ERM98206.1"/>
    <property type="molecule type" value="Genomic_DNA"/>
</dbReference>
<dbReference type="HOGENOM" id="CLU_154838_0_0_1"/>
<dbReference type="Proteomes" id="UP000017836">
    <property type="component" value="Unassembled WGS sequence"/>
</dbReference>
<proteinExistence type="predicted"/>
<protein>
    <submittedName>
        <fullName evidence="2">Uncharacterized protein</fullName>
    </submittedName>
</protein>
<evidence type="ECO:0000256" key="1">
    <source>
        <dbReference type="SAM" id="MobiDB-lite"/>
    </source>
</evidence>
<sequence>MNPNKSAPPFFQMILENGKSSQRNGVENEERESFRALEEGRLGPKIRETELRLSPPGDYQTLNCPSLVSKNGSFCGAKLGFQDAVASKLATSEKNQKL</sequence>